<feature type="region of interest" description="Disordered" evidence="1">
    <location>
        <begin position="49"/>
        <end position="72"/>
    </location>
</feature>
<dbReference type="AlphaFoldDB" id="A0A9W8EGJ2"/>
<dbReference type="Proteomes" id="UP001150907">
    <property type="component" value="Unassembled WGS sequence"/>
</dbReference>
<feature type="transmembrane region" description="Helical" evidence="2">
    <location>
        <begin position="25"/>
        <end position="43"/>
    </location>
</feature>
<evidence type="ECO:0000313" key="3">
    <source>
        <dbReference type="EMBL" id="KAJ1998317.1"/>
    </source>
</evidence>
<evidence type="ECO:0000313" key="4">
    <source>
        <dbReference type="Proteomes" id="UP001150907"/>
    </source>
</evidence>
<keyword evidence="4" id="KW-1185">Reference proteome</keyword>
<organism evidence="3 4">
    <name type="scientific">Coemansia thaxteri</name>
    <dbReference type="NCBI Taxonomy" id="2663907"/>
    <lineage>
        <taxon>Eukaryota</taxon>
        <taxon>Fungi</taxon>
        <taxon>Fungi incertae sedis</taxon>
        <taxon>Zoopagomycota</taxon>
        <taxon>Kickxellomycotina</taxon>
        <taxon>Kickxellomycetes</taxon>
        <taxon>Kickxellales</taxon>
        <taxon>Kickxellaceae</taxon>
        <taxon>Coemansia</taxon>
    </lineage>
</organism>
<name>A0A9W8EGJ2_9FUNG</name>
<sequence>AIQSLGAAVSWQLDAKDVKFQTQLIVNWVLLDLSAALMFYLSFRIRNSAEGSKEHSVKDVDENETESKATAA</sequence>
<gene>
    <name evidence="3" type="ORF">H4R26_005506</name>
</gene>
<keyword evidence="2" id="KW-1133">Transmembrane helix</keyword>
<accession>A0A9W8EGJ2</accession>
<keyword evidence="2" id="KW-0812">Transmembrane</keyword>
<evidence type="ECO:0000256" key="2">
    <source>
        <dbReference type="SAM" id="Phobius"/>
    </source>
</evidence>
<proteinExistence type="predicted"/>
<dbReference type="EMBL" id="JANBQF010001005">
    <property type="protein sequence ID" value="KAJ1998317.1"/>
    <property type="molecule type" value="Genomic_DNA"/>
</dbReference>
<dbReference type="OrthoDB" id="196103at2759"/>
<feature type="non-terminal residue" evidence="3">
    <location>
        <position position="1"/>
    </location>
</feature>
<reference evidence="3" key="1">
    <citation type="submission" date="2022-07" db="EMBL/GenBank/DDBJ databases">
        <title>Phylogenomic reconstructions and comparative analyses of Kickxellomycotina fungi.</title>
        <authorList>
            <person name="Reynolds N.K."/>
            <person name="Stajich J.E."/>
            <person name="Barry K."/>
            <person name="Grigoriev I.V."/>
            <person name="Crous P."/>
            <person name="Smith M.E."/>
        </authorList>
    </citation>
    <scope>NUCLEOTIDE SEQUENCE</scope>
    <source>
        <strain evidence="3">IMI 214461</strain>
    </source>
</reference>
<protein>
    <submittedName>
        <fullName evidence="3">Uncharacterized protein</fullName>
    </submittedName>
</protein>
<evidence type="ECO:0000256" key="1">
    <source>
        <dbReference type="SAM" id="MobiDB-lite"/>
    </source>
</evidence>
<comment type="caution">
    <text evidence="3">The sequence shown here is derived from an EMBL/GenBank/DDBJ whole genome shotgun (WGS) entry which is preliminary data.</text>
</comment>
<feature type="compositionally biased region" description="Basic and acidic residues" evidence="1">
    <location>
        <begin position="51"/>
        <end position="60"/>
    </location>
</feature>
<keyword evidence="2" id="KW-0472">Membrane</keyword>